<dbReference type="SUPFAM" id="SSF54523">
    <property type="entry name" value="Pili subunits"/>
    <property type="match status" value="1"/>
</dbReference>
<gene>
    <name evidence="2" type="ORF">DES53_10359</name>
</gene>
<dbReference type="InterPro" id="IPR045584">
    <property type="entry name" value="Pilin-like"/>
</dbReference>
<dbReference type="Pfam" id="PF07963">
    <property type="entry name" value="N_methyl"/>
    <property type="match status" value="1"/>
</dbReference>
<keyword evidence="1" id="KW-0472">Membrane</keyword>
<comment type="caution">
    <text evidence="2">The sequence shown here is derived from an EMBL/GenBank/DDBJ whole genome shotgun (WGS) entry which is preliminary data.</text>
</comment>
<accession>A0A366HPM1</accession>
<dbReference type="NCBIfam" id="TIGR02596">
    <property type="entry name" value="Verru_Chthon cassette protein D"/>
    <property type="match status" value="1"/>
</dbReference>
<protein>
    <submittedName>
        <fullName evidence="2">Uncharacterized protein (TIGR02596 family)</fullName>
    </submittedName>
</protein>
<dbReference type="InterPro" id="IPR019836">
    <property type="entry name" value="Verru/Chthon_D"/>
</dbReference>
<reference evidence="2 3" key="1">
    <citation type="submission" date="2018-06" db="EMBL/GenBank/DDBJ databases">
        <title>Genomic Encyclopedia of Type Strains, Phase IV (KMG-IV): sequencing the most valuable type-strain genomes for metagenomic binning, comparative biology and taxonomic classification.</title>
        <authorList>
            <person name="Goeker M."/>
        </authorList>
    </citation>
    <scope>NUCLEOTIDE SEQUENCE [LARGE SCALE GENOMIC DNA]</scope>
    <source>
        <strain evidence="2 3">DSM 25532</strain>
    </source>
</reference>
<keyword evidence="3" id="KW-1185">Reference proteome</keyword>
<evidence type="ECO:0000313" key="2">
    <source>
        <dbReference type="EMBL" id="RBP45064.1"/>
    </source>
</evidence>
<organism evidence="2 3">
    <name type="scientific">Roseimicrobium gellanilyticum</name>
    <dbReference type="NCBI Taxonomy" id="748857"/>
    <lineage>
        <taxon>Bacteria</taxon>
        <taxon>Pseudomonadati</taxon>
        <taxon>Verrucomicrobiota</taxon>
        <taxon>Verrucomicrobiia</taxon>
        <taxon>Verrucomicrobiales</taxon>
        <taxon>Verrucomicrobiaceae</taxon>
        <taxon>Roseimicrobium</taxon>
    </lineage>
</organism>
<evidence type="ECO:0000256" key="1">
    <source>
        <dbReference type="SAM" id="Phobius"/>
    </source>
</evidence>
<dbReference type="InterPro" id="IPR012902">
    <property type="entry name" value="N_methyl_site"/>
</dbReference>
<dbReference type="OrthoDB" id="193973at2"/>
<dbReference type="NCBIfam" id="TIGR02532">
    <property type="entry name" value="IV_pilin_GFxxxE"/>
    <property type="match status" value="1"/>
</dbReference>
<name>A0A366HPM1_9BACT</name>
<dbReference type="EMBL" id="QNRR01000003">
    <property type="protein sequence ID" value="RBP45064.1"/>
    <property type="molecule type" value="Genomic_DNA"/>
</dbReference>
<proteinExistence type="predicted"/>
<dbReference type="RefSeq" id="WP_113958209.1">
    <property type="nucleotide sequence ID" value="NZ_QNRR01000003.1"/>
</dbReference>
<dbReference type="Proteomes" id="UP000253426">
    <property type="component" value="Unassembled WGS sequence"/>
</dbReference>
<keyword evidence="1" id="KW-0812">Transmembrane</keyword>
<evidence type="ECO:0000313" key="3">
    <source>
        <dbReference type="Proteomes" id="UP000253426"/>
    </source>
</evidence>
<sequence length="231" mass="25776">MHFHFSRSIKALQRGLCGRLRAPGFTLVEILIVITVMLLLLTIAGTGASGMLDTLRMKEGMATMRDTMEQARQAAIISNREVIVRIYKTRNEFGEEFWRGLELGVMKLVTDPDAPGYENPSAPGYKPKFERVRAVENLPGGLAFHPSPNYSLLLDSSQTELEKGLEQGPDGVQREYISFRFSPDGSCNLPTSRKWTLTLLKASDLKTGSLPPNYATMQLDPATARVRIYRP</sequence>
<feature type="transmembrane region" description="Helical" evidence="1">
    <location>
        <begin position="30"/>
        <end position="55"/>
    </location>
</feature>
<keyword evidence="1" id="KW-1133">Transmembrane helix</keyword>
<dbReference type="AlphaFoldDB" id="A0A366HPM1"/>